<proteinExistence type="predicted"/>
<evidence type="ECO:0000313" key="1">
    <source>
        <dbReference type="EMBL" id="GGY24974.1"/>
    </source>
</evidence>
<organism evidence="1 2">
    <name type="scientific">Pseudoduganella albidiflava</name>
    <dbReference type="NCBI Taxonomy" id="321983"/>
    <lineage>
        <taxon>Bacteria</taxon>
        <taxon>Pseudomonadati</taxon>
        <taxon>Pseudomonadota</taxon>
        <taxon>Betaproteobacteria</taxon>
        <taxon>Burkholderiales</taxon>
        <taxon>Oxalobacteraceae</taxon>
        <taxon>Telluria group</taxon>
        <taxon>Pseudoduganella</taxon>
    </lineage>
</organism>
<comment type="caution">
    <text evidence="1">The sequence shown here is derived from an EMBL/GenBank/DDBJ whole genome shotgun (WGS) entry which is preliminary data.</text>
</comment>
<dbReference type="AlphaFoldDB" id="A0AA87XN61"/>
<sequence>MFACVGYILGYTPRRAFPGVTSHPASALQNLQRKDHGRTSKGPMTAILPLDEHGQQKTWLLTGWEEGKPDGVGGVGAQSSTTQNALSLVVATWERACKPFTATVWRRKREAAPERQ</sequence>
<reference evidence="1" key="1">
    <citation type="journal article" date="2014" name="Int. J. Syst. Evol. Microbiol.">
        <title>Complete genome sequence of Corynebacterium casei LMG S-19264T (=DSM 44701T), isolated from a smear-ripened cheese.</title>
        <authorList>
            <consortium name="US DOE Joint Genome Institute (JGI-PGF)"/>
            <person name="Walter F."/>
            <person name="Albersmeier A."/>
            <person name="Kalinowski J."/>
            <person name="Ruckert C."/>
        </authorList>
    </citation>
    <scope>NUCLEOTIDE SEQUENCE</scope>
    <source>
        <strain evidence="1">KCTC 12343</strain>
    </source>
</reference>
<evidence type="ECO:0000313" key="2">
    <source>
        <dbReference type="Proteomes" id="UP000628442"/>
    </source>
</evidence>
<reference evidence="1" key="2">
    <citation type="submission" date="2022-12" db="EMBL/GenBank/DDBJ databases">
        <authorList>
            <person name="Sun Q."/>
            <person name="Kim S."/>
        </authorList>
    </citation>
    <scope>NUCLEOTIDE SEQUENCE</scope>
    <source>
        <strain evidence="1">KCTC 12343</strain>
    </source>
</reference>
<gene>
    <name evidence="1" type="ORF">GCM10007387_03200</name>
</gene>
<protein>
    <submittedName>
        <fullName evidence="1">Uncharacterized protein</fullName>
    </submittedName>
</protein>
<dbReference type="EMBL" id="BMWV01000001">
    <property type="protein sequence ID" value="GGY24974.1"/>
    <property type="molecule type" value="Genomic_DNA"/>
</dbReference>
<accession>A0AA87XN61</accession>
<name>A0AA87XN61_9BURK</name>
<dbReference type="Proteomes" id="UP000628442">
    <property type="component" value="Unassembled WGS sequence"/>
</dbReference>